<reference evidence="2" key="1">
    <citation type="journal article" date="2014" name="Biotechnol. Biofuels">
        <title>Comparison of single-molecule sequencing and hybrid approaches for finishing the genome of Clostridium autoethanogenum and analysis of CRISPR systems in industrial relevant Clostridia.</title>
        <authorList>
            <person name="Brown S.D."/>
            <person name="Nagaraju S."/>
            <person name="Utturkar S."/>
            <person name="De Tissera S."/>
            <person name="Segovia S."/>
            <person name="Mitchell W."/>
            <person name="Land M.L."/>
            <person name="Dassanayake A."/>
            <person name="Kopke M."/>
        </authorList>
    </citation>
    <scope>NUCLEOTIDE SEQUENCE [LARGE SCALE GENOMIC DNA]</scope>
    <source>
        <strain evidence="2">DSM 10061</strain>
    </source>
</reference>
<dbReference type="PANTHER" id="PTHR43300:SF10">
    <property type="entry name" value="2,3,4,5-TETRAHYDROPYRIDINE-2,6-DICARBOXYLATE N-ACETYLTRANSFERASE"/>
    <property type="match status" value="1"/>
</dbReference>
<evidence type="ECO:0000313" key="1">
    <source>
        <dbReference type="EMBL" id="AGY76816.1"/>
    </source>
</evidence>
<dbReference type="InterPro" id="IPR001451">
    <property type="entry name" value="Hexapep"/>
</dbReference>
<proteinExistence type="predicted"/>
<sequence>MIKVQKESENIMIDSSAQLGKNIIVKGDVIIGKNVIIEDNVYIDYGCIIRDNVHIKKGSFIGARSILGEYLMDFYKDKTNKVHPLVIGENTLIRTENVIYGDNIIGDNFQTGHKVTIRENNKIGSNVRIGTLSDIQHDCNIGNYVSIHSNCFIGEESKISDYVWIFPHVVLTNDPTPPSDKLFGVIIDSFAAISARSVILPGVHICEDSLVGAGAVVTKDVLKETVVVGNPAKKICSIKDIKDKVSGKPVYPWRYTFKRGMPWEKSDYETWIKKLDIQK</sequence>
<dbReference type="Proteomes" id="UP000017590">
    <property type="component" value="Chromosome"/>
</dbReference>
<evidence type="ECO:0000313" key="2">
    <source>
        <dbReference type="Proteomes" id="UP000017590"/>
    </source>
</evidence>
<protein>
    <submittedName>
        <fullName evidence="1">N-acetyltransferase</fullName>
    </submittedName>
</protein>
<name>A0ABM5NWG0_9CLOT</name>
<organism evidence="1 2">
    <name type="scientific">Clostridium autoethanogenum DSM 10061</name>
    <dbReference type="NCBI Taxonomy" id="1341692"/>
    <lineage>
        <taxon>Bacteria</taxon>
        <taxon>Bacillati</taxon>
        <taxon>Bacillota</taxon>
        <taxon>Clostridia</taxon>
        <taxon>Eubacteriales</taxon>
        <taxon>Clostridiaceae</taxon>
        <taxon>Clostridium</taxon>
    </lineage>
</organism>
<dbReference type="Gene3D" id="2.160.10.10">
    <property type="entry name" value="Hexapeptide repeat proteins"/>
    <property type="match status" value="1"/>
</dbReference>
<accession>A0ABM5NWG0</accession>
<dbReference type="CDD" id="cd03358">
    <property type="entry name" value="LbH_WxcM_N_like"/>
    <property type="match status" value="1"/>
</dbReference>
<dbReference type="RefSeq" id="WP_023162726.1">
    <property type="nucleotide sequence ID" value="NC_022592.1"/>
</dbReference>
<dbReference type="Pfam" id="PF00132">
    <property type="entry name" value="Hexapep"/>
    <property type="match status" value="1"/>
</dbReference>
<dbReference type="EMBL" id="CP006763">
    <property type="protein sequence ID" value="AGY76816.1"/>
    <property type="molecule type" value="Genomic_DNA"/>
</dbReference>
<keyword evidence="2" id="KW-1185">Reference proteome</keyword>
<dbReference type="Gene3D" id="6.20.70.30">
    <property type="match status" value="1"/>
</dbReference>
<dbReference type="InterPro" id="IPR050179">
    <property type="entry name" value="Trans_hexapeptide_repeat"/>
</dbReference>
<dbReference type="InterPro" id="IPR011004">
    <property type="entry name" value="Trimer_LpxA-like_sf"/>
</dbReference>
<gene>
    <name evidence="1" type="ORF">CAETHG_2607</name>
</gene>
<dbReference type="SUPFAM" id="SSF51161">
    <property type="entry name" value="Trimeric LpxA-like enzymes"/>
    <property type="match status" value="1"/>
</dbReference>
<dbReference type="PANTHER" id="PTHR43300">
    <property type="entry name" value="ACETYLTRANSFERASE"/>
    <property type="match status" value="1"/>
</dbReference>